<dbReference type="Pfam" id="PF00561">
    <property type="entry name" value="Abhydrolase_1"/>
    <property type="match status" value="1"/>
</dbReference>
<dbReference type="PANTHER" id="PTHR37530:SF1">
    <property type="entry name" value="OUTER MEMBRANE PROTEIN SLP"/>
    <property type="match status" value="1"/>
</dbReference>
<dbReference type="SUPFAM" id="SSF53474">
    <property type="entry name" value="alpha/beta-Hydrolases"/>
    <property type="match status" value="1"/>
</dbReference>
<name>A0AAU8BKF6_9VIBR</name>
<accession>A0AAU8BKF6</accession>
<dbReference type="KEGG" id="vck:PG915_04500"/>
<reference evidence="3" key="1">
    <citation type="submission" date="2023-01" db="EMBL/GenBank/DDBJ databases">
        <title>Vibrio sp. CB1-14 genome sequencing.</title>
        <authorList>
            <person name="Otstavnykh N."/>
            <person name="Isaeva M."/>
            <person name="Meleshko D."/>
        </authorList>
    </citation>
    <scope>NUCLEOTIDE SEQUENCE</scope>
    <source>
        <strain evidence="3">CB1-14</strain>
    </source>
</reference>
<dbReference type="InterPro" id="IPR004658">
    <property type="entry name" value="OMP_Slp"/>
</dbReference>
<keyword evidence="3" id="KW-0378">Hydrolase</keyword>
<dbReference type="InterPro" id="IPR029058">
    <property type="entry name" value="AB_hydrolase_fold"/>
</dbReference>
<dbReference type="NCBIfam" id="TIGR00752">
    <property type="entry name" value="slp"/>
    <property type="match status" value="1"/>
</dbReference>
<dbReference type="AlphaFoldDB" id="A0AAU8BKF6"/>
<proteinExistence type="predicted"/>
<sequence>MKTLLKLSSIMALSAVLSACGSLPDTLATNNESVVATYQGVMDTKDNTEVRLGGVIDTVKNLADRTRIEVVNLPIDKYGKPDISEEPNGRFIAYVDGFVDPITYAQGRLITVGGHKEGLERGKIGEYEGDFPVIKAYGNYLWRVEERLIINRDFGGYNSCWGYYCDGFYYHGGPSTGRVIKEVEVGLDSSFKEQSLKIDDRTVAYLERSTIKTAAKTVVFIHGWMDNAASFHALFPLIEQYAPDWRVIAIDLPGHGHSSHKSAHHFYNFHDYIDDLHRILVKLHAVDVCLVGHSLGALIASCYSAAFPEKVSCLVQIEAHIPLSESPQLSPERLRKGIESRERWRNKTAKSIPSKQDAIAMRKRATKLPTEAVLPIVERDLRQSGDKWVWRHDSKLKCESVYRMSEPQAMAIMEAVTVPHLIILGQRGYAYLQRPECLQPLRNAQIEMVEGDHHCHLESPEQVFELILGRVNKN</sequence>
<feature type="domain" description="AB hydrolase-1" evidence="2">
    <location>
        <begin position="217"/>
        <end position="371"/>
    </location>
</feature>
<dbReference type="PRINTS" id="PR00111">
    <property type="entry name" value="ABHYDROLASE"/>
</dbReference>
<protein>
    <submittedName>
        <fullName evidence="3">Alpha/beta fold hydrolase</fullName>
    </submittedName>
</protein>
<organism evidence="3">
    <name type="scientific">Vibrio chaetopteri</name>
    <dbReference type="NCBI Taxonomy" id="3016528"/>
    <lineage>
        <taxon>Bacteria</taxon>
        <taxon>Pseudomonadati</taxon>
        <taxon>Pseudomonadota</taxon>
        <taxon>Gammaproteobacteria</taxon>
        <taxon>Vibrionales</taxon>
        <taxon>Vibrionaceae</taxon>
        <taxon>Vibrio</taxon>
    </lineage>
</organism>
<dbReference type="GO" id="GO:0019867">
    <property type="term" value="C:outer membrane"/>
    <property type="evidence" value="ECO:0007669"/>
    <property type="project" value="InterPro"/>
</dbReference>
<feature type="signal peptide" evidence="1">
    <location>
        <begin position="1"/>
        <end position="19"/>
    </location>
</feature>
<dbReference type="Gene3D" id="3.40.50.1820">
    <property type="entry name" value="alpha/beta hydrolase"/>
    <property type="match status" value="1"/>
</dbReference>
<evidence type="ECO:0000313" key="3">
    <source>
        <dbReference type="EMBL" id="XCD16818.1"/>
    </source>
</evidence>
<evidence type="ECO:0000256" key="1">
    <source>
        <dbReference type="SAM" id="SignalP"/>
    </source>
</evidence>
<dbReference type="GO" id="GO:0016787">
    <property type="term" value="F:hydrolase activity"/>
    <property type="evidence" value="ECO:0007669"/>
    <property type="project" value="UniProtKB-KW"/>
</dbReference>
<dbReference type="PRINTS" id="PR00412">
    <property type="entry name" value="EPOXHYDRLASE"/>
</dbReference>
<dbReference type="InterPro" id="IPR000073">
    <property type="entry name" value="AB_hydrolase_1"/>
</dbReference>
<dbReference type="Pfam" id="PF03843">
    <property type="entry name" value="Slp"/>
    <property type="match status" value="1"/>
</dbReference>
<dbReference type="PROSITE" id="PS51257">
    <property type="entry name" value="PROKAR_LIPOPROTEIN"/>
    <property type="match status" value="1"/>
</dbReference>
<gene>
    <name evidence="3" type="ORF">PG915_04500</name>
</gene>
<feature type="chain" id="PRO_5043683733" evidence="1">
    <location>
        <begin position="20"/>
        <end position="474"/>
    </location>
</feature>
<dbReference type="PANTHER" id="PTHR37530">
    <property type="entry name" value="OUTER MEMBRANE PROTEIN SLP"/>
    <property type="match status" value="1"/>
</dbReference>
<dbReference type="InterPro" id="IPR000639">
    <property type="entry name" value="Epox_hydrolase-like"/>
</dbReference>
<dbReference type="EMBL" id="CP115920">
    <property type="protein sequence ID" value="XCD16818.1"/>
    <property type="molecule type" value="Genomic_DNA"/>
</dbReference>
<keyword evidence="1" id="KW-0732">Signal</keyword>
<evidence type="ECO:0000259" key="2">
    <source>
        <dbReference type="Pfam" id="PF00561"/>
    </source>
</evidence>